<dbReference type="RefSeq" id="WP_386107414.1">
    <property type="nucleotide sequence ID" value="NZ_JBHTJR010000045.1"/>
</dbReference>
<feature type="active site" description="Proton acceptor" evidence="16">
    <location>
        <position position="95"/>
    </location>
</feature>
<feature type="binding site" evidence="16">
    <location>
        <begin position="6"/>
        <end position="13"/>
    </location>
    <ligand>
        <name>ATP</name>
        <dbReference type="ChEBI" id="CHEBI:30616"/>
    </ligand>
</feature>
<keyword evidence="13 16" id="KW-0173">Coenzyme A biosynthesis</keyword>
<evidence type="ECO:0000256" key="4">
    <source>
        <dbReference type="ARBA" id="ARBA00005225"/>
    </source>
</evidence>
<comment type="caution">
    <text evidence="17">The sequence shown here is derived from an EMBL/GenBank/DDBJ whole genome shotgun (WGS) entry which is preliminary data.</text>
</comment>
<evidence type="ECO:0000313" key="18">
    <source>
        <dbReference type="Proteomes" id="UP001597062"/>
    </source>
</evidence>
<evidence type="ECO:0000256" key="6">
    <source>
        <dbReference type="ARBA" id="ARBA00012102"/>
    </source>
</evidence>
<dbReference type="NCBIfam" id="NF009853">
    <property type="entry name" value="PRK13320.1-5"/>
    <property type="match status" value="1"/>
</dbReference>
<comment type="subunit">
    <text evidence="5 16">Homodimer.</text>
</comment>
<evidence type="ECO:0000256" key="15">
    <source>
        <dbReference type="ARBA" id="ARBA00040883"/>
    </source>
</evidence>
<name>A0ABW3JVA1_9FLAO</name>
<evidence type="ECO:0000256" key="13">
    <source>
        <dbReference type="ARBA" id="ARBA00022993"/>
    </source>
</evidence>
<evidence type="ECO:0000256" key="1">
    <source>
        <dbReference type="ARBA" id="ARBA00001206"/>
    </source>
</evidence>
<evidence type="ECO:0000256" key="3">
    <source>
        <dbReference type="ARBA" id="ARBA00004496"/>
    </source>
</evidence>
<dbReference type="Gene3D" id="3.30.420.40">
    <property type="match status" value="2"/>
</dbReference>
<feature type="binding site" evidence="16">
    <location>
        <position position="116"/>
    </location>
    <ligand>
        <name>K(+)</name>
        <dbReference type="ChEBI" id="CHEBI:29103"/>
    </ligand>
</feature>
<evidence type="ECO:0000256" key="7">
    <source>
        <dbReference type="ARBA" id="ARBA00022490"/>
    </source>
</evidence>
<comment type="similarity">
    <text evidence="14 16">Belongs to the type III pantothenate kinase family.</text>
</comment>
<keyword evidence="11 16" id="KW-0067">ATP-binding</keyword>
<comment type="cofactor">
    <cofactor evidence="16">
        <name>NH4(+)</name>
        <dbReference type="ChEBI" id="CHEBI:28938"/>
    </cofactor>
    <cofactor evidence="16">
        <name>K(+)</name>
        <dbReference type="ChEBI" id="CHEBI:29103"/>
    </cofactor>
    <text evidence="16">A monovalent cation. Ammonium or potassium.</text>
</comment>
<comment type="function">
    <text evidence="16">Catalyzes the phosphorylation of pantothenate (Pan), the first step in CoA biosynthesis.</text>
</comment>
<dbReference type="GO" id="GO:0004594">
    <property type="term" value="F:pantothenate kinase activity"/>
    <property type="evidence" value="ECO:0007669"/>
    <property type="project" value="UniProtKB-EC"/>
</dbReference>
<evidence type="ECO:0000256" key="16">
    <source>
        <dbReference type="HAMAP-Rule" id="MF_01274"/>
    </source>
</evidence>
<keyword evidence="7 16" id="KW-0963">Cytoplasm</keyword>
<evidence type="ECO:0000256" key="8">
    <source>
        <dbReference type="ARBA" id="ARBA00022679"/>
    </source>
</evidence>
<accession>A0ABW3JVA1</accession>
<evidence type="ECO:0000256" key="14">
    <source>
        <dbReference type="ARBA" id="ARBA00038036"/>
    </source>
</evidence>
<comment type="pathway">
    <text evidence="4 16">Cofactor biosynthesis; coenzyme A biosynthesis; CoA from (R)-pantothenate: step 1/5.</text>
</comment>
<keyword evidence="8 16" id="KW-0808">Transferase</keyword>
<dbReference type="HAMAP" id="MF_01274">
    <property type="entry name" value="Pantothen_kinase_3"/>
    <property type="match status" value="1"/>
</dbReference>
<dbReference type="PANTHER" id="PTHR34265">
    <property type="entry name" value="TYPE III PANTOTHENATE KINASE"/>
    <property type="match status" value="1"/>
</dbReference>
<evidence type="ECO:0000256" key="2">
    <source>
        <dbReference type="ARBA" id="ARBA00001958"/>
    </source>
</evidence>
<evidence type="ECO:0000256" key="11">
    <source>
        <dbReference type="ARBA" id="ARBA00022840"/>
    </source>
</evidence>
<feature type="binding site" evidence="16">
    <location>
        <position position="86"/>
    </location>
    <ligand>
        <name>substrate</name>
    </ligand>
</feature>
<proteinExistence type="inferred from homology"/>
<comment type="catalytic activity">
    <reaction evidence="1 16">
        <text>(R)-pantothenate + ATP = (R)-4'-phosphopantothenate + ADP + H(+)</text>
        <dbReference type="Rhea" id="RHEA:16373"/>
        <dbReference type="ChEBI" id="CHEBI:10986"/>
        <dbReference type="ChEBI" id="CHEBI:15378"/>
        <dbReference type="ChEBI" id="CHEBI:29032"/>
        <dbReference type="ChEBI" id="CHEBI:30616"/>
        <dbReference type="ChEBI" id="CHEBI:456216"/>
        <dbReference type="EC" id="2.7.1.33"/>
    </reaction>
</comment>
<comment type="cofactor">
    <cofactor evidence="2">
        <name>K(+)</name>
        <dbReference type="ChEBI" id="CHEBI:29103"/>
    </cofactor>
</comment>
<dbReference type="NCBIfam" id="TIGR00671">
    <property type="entry name" value="baf"/>
    <property type="match status" value="1"/>
</dbReference>
<dbReference type="SUPFAM" id="SSF53067">
    <property type="entry name" value="Actin-like ATPase domain"/>
    <property type="match status" value="2"/>
</dbReference>
<reference evidence="18" key="1">
    <citation type="journal article" date="2019" name="Int. J. Syst. Evol. Microbiol.">
        <title>The Global Catalogue of Microorganisms (GCM) 10K type strain sequencing project: providing services to taxonomists for standard genome sequencing and annotation.</title>
        <authorList>
            <consortium name="The Broad Institute Genomics Platform"/>
            <consortium name="The Broad Institute Genome Sequencing Center for Infectious Disease"/>
            <person name="Wu L."/>
            <person name="Ma J."/>
        </authorList>
    </citation>
    <scope>NUCLEOTIDE SEQUENCE [LARGE SCALE GENOMIC DNA]</scope>
    <source>
        <strain evidence="18">CCUG 60527</strain>
    </source>
</reference>
<dbReference type="Proteomes" id="UP001597062">
    <property type="component" value="Unassembled WGS sequence"/>
</dbReference>
<gene>
    <name evidence="16" type="primary">coaX</name>
    <name evidence="17" type="ORF">ACFQ1U_08805</name>
</gene>
<feature type="binding site" evidence="16">
    <location>
        <position position="171"/>
    </location>
    <ligand>
        <name>substrate</name>
    </ligand>
</feature>
<keyword evidence="12 16" id="KW-0630">Potassium</keyword>
<evidence type="ECO:0000313" key="17">
    <source>
        <dbReference type="EMBL" id="MFD0993302.1"/>
    </source>
</evidence>
<sequence length="243" mass="26724">MNLILDVGNTRVKLAVFKEDTLMEQEVFDKEEIVSEVQKKCNKNKISGAIISSVAKLSDDKIKKIEEIVPLVILNHATKIPFVNKYATPTTLGVDRIALAAAAVVKYPKQNVLVIDAGTCITFDFINEKGEFLGGAISPGLKMRYEALHNYTAKLPLLSAEIPKNFIGDTTVSAIHSGVVNGLCNEIKGIIHQYQQEFYNLTVVLTGGDTNFLAKQLKNGIFAHPNFVLEGLQTILNYNTTND</sequence>
<feature type="binding site" evidence="16">
    <location>
        <position position="119"/>
    </location>
    <ligand>
        <name>ATP</name>
        <dbReference type="ChEBI" id="CHEBI:30616"/>
    </ligand>
</feature>
<keyword evidence="9 16" id="KW-0547">Nucleotide-binding</keyword>
<dbReference type="Pfam" id="PF03309">
    <property type="entry name" value="Pan_kinase"/>
    <property type="match status" value="1"/>
</dbReference>
<evidence type="ECO:0000256" key="5">
    <source>
        <dbReference type="ARBA" id="ARBA00011738"/>
    </source>
</evidence>
<evidence type="ECO:0000256" key="10">
    <source>
        <dbReference type="ARBA" id="ARBA00022777"/>
    </source>
</evidence>
<evidence type="ECO:0000256" key="12">
    <source>
        <dbReference type="ARBA" id="ARBA00022958"/>
    </source>
</evidence>
<dbReference type="InterPro" id="IPR004619">
    <property type="entry name" value="Type_III_PanK"/>
</dbReference>
<organism evidence="17 18">
    <name type="scientific">Tenacibaculum geojense</name>
    <dbReference type="NCBI Taxonomy" id="915352"/>
    <lineage>
        <taxon>Bacteria</taxon>
        <taxon>Pseudomonadati</taxon>
        <taxon>Bacteroidota</taxon>
        <taxon>Flavobacteriia</taxon>
        <taxon>Flavobacteriales</taxon>
        <taxon>Flavobacteriaceae</taxon>
        <taxon>Tenacibaculum</taxon>
    </lineage>
</organism>
<comment type="subcellular location">
    <subcellularLocation>
        <location evidence="3 16">Cytoplasm</location>
    </subcellularLocation>
</comment>
<keyword evidence="10 16" id="KW-0418">Kinase</keyword>
<evidence type="ECO:0000256" key="9">
    <source>
        <dbReference type="ARBA" id="ARBA00022741"/>
    </source>
</evidence>
<dbReference type="InterPro" id="IPR043129">
    <property type="entry name" value="ATPase_NBD"/>
</dbReference>
<feature type="binding site" evidence="16">
    <location>
        <begin position="93"/>
        <end position="96"/>
    </location>
    <ligand>
        <name>substrate</name>
    </ligand>
</feature>
<dbReference type="CDD" id="cd24015">
    <property type="entry name" value="ASKHA_NBD_PanK-III"/>
    <property type="match status" value="1"/>
</dbReference>
<keyword evidence="18" id="KW-1185">Reference proteome</keyword>
<dbReference type="PANTHER" id="PTHR34265:SF1">
    <property type="entry name" value="TYPE III PANTOTHENATE KINASE"/>
    <property type="match status" value="1"/>
</dbReference>
<dbReference type="EC" id="2.7.1.33" evidence="6 16"/>
<dbReference type="EMBL" id="JBHTJR010000045">
    <property type="protein sequence ID" value="MFD0993302.1"/>
    <property type="molecule type" value="Genomic_DNA"/>
</dbReference>
<keyword evidence="16" id="KW-0479">Metal-binding</keyword>
<protein>
    <recommendedName>
        <fullName evidence="15 16">Type III pantothenate kinase</fullName>
        <ecNumber evidence="6 16">2.7.1.33</ecNumber>
    </recommendedName>
    <alternativeName>
        <fullName evidence="16">PanK-III</fullName>
    </alternativeName>
    <alternativeName>
        <fullName evidence="16">Pantothenic acid kinase</fullName>
    </alternativeName>
</protein>